<dbReference type="AlphaFoldDB" id="A0A0B7GV19"/>
<reference evidence="2" key="1">
    <citation type="submission" date="2015-01" db="EMBL/GenBank/DDBJ databases">
        <authorList>
            <person name="Manzoor Shahid"/>
            <person name="Zubair Saima"/>
        </authorList>
    </citation>
    <scope>NUCLEOTIDE SEQUENCE [LARGE SCALE GENOMIC DNA]</scope>
    <source>
        <strain evidence="2">V1</strain>
    </source>
</reference>
<accession>A0A0B7GV19</accession>
<evidence type="ECO:0000313" key="1">
    <source>
        <dbReference type="EMBL" id="CEM61422.1"/>
    </source>
</evidence>
<name>A0A0B7GV19_TREPH</name>
<gene>
    <name evidence="1" type="ORF">TPHV1_190029</name>
</gene>
<sequence length="87" mass="10254">MVPSRNDVLKQNYLQGFKTPDLVFFTGRQNSALPRMAVVPNRNDVLKQDYLQSFKNRGLGFACGKFAHRCQNQNRHGWRWFQTETMF</sequence>
<evidence type="ECO:0000313" key="2">
    <source>
        <dbReference type="Proteomes" id="UP000042527"/>
    </source>
</evidence>
<keyword evidence="2" id="KW-1185">Reference proteome</keyword>
<dbReference type="EMBL" id="CDNC01000011">
    <property type="protein sequence ID" value="CEM61422.1"/>
    <property type="molecule type" value="Genomic_DNA"/>
</dbReference>
<proteinExistence type="predicted"/>
<protein>
    <submittedName>
        <fullName evidence="1">Uncharacterized protein</fullName>
    </submittedName>
</protein>
<organism evidence="1 2">
    <name type="scientific">Treponema phagedenis</name>
    <dbReference type="NCBI Taxonomy" id="162"/>
    <lineage>
        <taxon>Bacteria</taxon>
        <taxon>Pseudomonadati</taxon>
        <taxon>Spirochaetota</taxon>
        <taxon>Spirochaetia</taxon>
        <taxon>Spirochaetales</taxon>
        <taxon>Treponemataceae</taxon>
        <taxon>Treponema</taxon>
    </lineage>
</organism>
<dbReference type="Proteomes" id="UP000042527">
    <property type="component" value="Unassembled WGS sequence"/>
</dbReference>